<proteinExistence type="predicted"/>
<dbReference type="InterPro" id="IPR035069">
    <property type="entry name" value="TTHA1013/TTHA0281-like"/>
</dbReference>
<organism evidence="1 2">
    <name type="scientific">Candidatus Magnetobacterium bavaricum</name>
    <dbReference type="NCBI Taxonomy" id="29290"/>
    <lineage>
        <taxon>Bacteria</taxon>
        <taxon>Pseudomonadati</taxon>
        <taxon>Nitrospirota</taxon>
        <taxon>Thermodesulfovibrionia</taxon>
        <taxon>Thermodesulfovibrionales</taxon>
        <taxon>Candidatus Magnetobacteriaceae</taxon>
        <taxon>Candidatus Magnetobacterium</taxon>
    </lineage>
</organism>
<protein>
    <submittedName>
        <fullName evidence="1">Protein family</fullName>
    </submittedName>
</protein>
<reference evidence="1 2" key="1">
    <citation type="submission" date="2015-02" db="EMBL/GenBank/DDBJ databases">
        <title>Single-cell genomics of uncultivated deep-branching MTB reveals a conserved set of magnetosome genes.</title>
        <authorList>
            <person name="Kolinko S."/>
            <person name="Richter M."/>
            <person name="Glockner F.O."/>
            <person name="Brachmann A."/>
            <person name="Schuler D."/>
        </authorList>
    </citation>
    <scope>NUCLEOTIDE SEQUENCE [LARGE SCALE GENOMIC DNA]</scope>
    <source>
        <strain evidence="1">TM-1</strain>
    </source>
</reference>
<dbReference type="EMBL" id="LACI01001587">
    <property type="protein sequence ID" value="KJU84168.1"/>
    <property type="molecule type" value="Genomic_DNA"/>
</dbReference>
<dbReference type="SUPFAM" id="SSF143100">
    <property type="entry name" value="TTHA1013/TTHA0281-like"/>
    <property type="match status" value="1"/>
</dbReference>
<dbReference type="Proteomes" id="UP000033423">
    <property type="component" value="Unassembled WGS sequence"/>
</dbReference>
<gene>
    <name evidence="1" type="ORF">MBAV_003639</name>
</gene>
<evidence type="ECO:0000313" key="1">
    <source>
        <dbReference type="EMBL" id="KJU84168.1"/>
    </source>
</evidence>
<dbReference type="PATRIC" id="fig|29290.4.peg.4836"/>
<name>A0A0F3GTX7_9BACT</name>
<evidence type="ECO:0000313" key="2">
    <source>
        <dbReference type="Proteomes" id="UP000033423"/>
    </source>
</evidence>
<keyword evidence="2" id="KW-1185">Reference proteome</keyword>
<comment type="caution">
    <text evidence="1">The sequence shown here is derived from an EMBL/GenBank/DDBJ whole genome shotgun (WGS) entry which is preliminary data.</text>
</comment>
<dbReference type="AlphaFoldDB" id="A0A0F3GTX7"/>
<accession>A0A0F3GTX7</accession>
<sequence length="131" mass="15106">MELNLKGDIAKVKYQNITGVFFLWAQTGVNITDCLYHAYEVRLMDFYTAVLRKSGNYWVALCLENGIVGQGNTKDTALEKLKEAVESFDDILKSEQDIYNEPLHINELHEFLSFETDIVIEEAYELKKVYA</sequence>